<evidence type="ECO:0000313" key="1">
    <source>
        <dbReference type="EMBL" id="CAF4134972.1"/>
    </source>
</evidence>
<sequence>MVLCFQFDRAKSNASTNHFWYNSGGEGRDWRKNQIAFRASFLCPGLFCTLKNDPNVDHLVIRRNLYNSFLPIAKKRAQFSFWQRDPSKLIIVVGNGTSSSCNQNSLSAAFLKGGIIAFNCGGQLVIVAINIESQISKALRGGDTTINLATGNGGAISSDGRGRNNTICGIKLTENQANKYGGAFFRVSYNGDEQNNFAAVLPVGYIIQYGSASVHNTAIANNSADSVGGLSLANENTLVTLSNSVITNNTVGNPWSVNVCTSMMADGTGVIHSSANKQNQAISAQVAYSGPTIIPD</sequence>
<gene>
    <name evidence="1" type="ORF">BYL167_LOCUS20736</name>
</gene>
<proteinExistence type="predicted"/>
<evidence type="ECO:0000313" key="2">
    <source>
        <dbReference type="Proteomes" id="UP000681967"/>
    </source>
</evidence>
<reference evidence="1" key="1">
    <citation type="submission" date="2021-02" db="EMBL/GenBank/DDBJ databases">
        <authorList>
            <person name="Nowell W R."/>
        </authorList>
    </citation>
    <scope>NUCLEOTIDE SEQUENCE</scope>
</reference>
<dbReference type="EMBL" id="CAJOBH010009208">
    <property type="protein sequence ID" value="CAF4134972.1"/>
    <property type="molecule type" value="Genomic_DNA"/>
</dbReference>
<dbReference type="Proteomes" id="UP000681967">
    <property type="component" value="Unassembled WGS sequence"/>
</dbReference>
<organism evidence="1 2">
    <name type="scientific">Rotaria magnacalcarata</name>
    <dbReference type="NCBI Taxonomy" id="392030"/>
    <lineage>
        <taxon>Eukaryota</taxon>
        <taxon>Metazoa</taxon>
        <taxon>Spiralia</taxon>
        <taxon>Gnathifera</taxon>
        <taxon>Rotifera</taxon>
        <taxon>Eurotatoria</taxon>
        <taxon>Bdelloidea</taxon>
        <taxon>Philodinida</taxon>
        <taxon>Philodinidae</taxon>
        <taxon>Rotaria</taxon>
    </lineage>
</organism>
<dbReference type="AlphaFoldDB" id="A0A8S2QYQ2"/>
<protein>
    <submittedName>
        <fullName evidence="1">Uncharacterized protein</fullName>
    </submittedName>
</protein>
<name>A0A8S2QYQ2_9BILA</name>
<accession>A0A8S2QYQ2</accession>
<comment type="caution">
    <text evidence="1">The sequence shown here is derived from an EMBL/GenBank/DDBJ whole genome shotgun (WGS) entry which is preliminary data.</text>
</comment>